<keyword evidence="1" id="KW-0677">Repeat</keyword>
<dbReference type="PANTHER" id="PTHR44943">
    <property type="entry name" value="CELLULOSE SYNTHASE OPERON PROTEIN C"/>
    <property type="match status" value="1"/>
</dbReference>
<keyword evidence="4" id="KW-0812">Transmembrane</keyword>
<proteinExistence type="predicted"/>
<dbReference type="AlphaFoldDB" id="A0A7C3HWL2"/>
<evidence type="ECO:0000256" key="1">
    <source>
        <dbReference type="ARBA" id="ARBA00022737"/>
    </source>
</evidence>
<dbReference type="SUPFAM" id="SSF48452">
    <property type="entry name" value="TPR-like"/>
    <property type="match status" value="1"/>
</dbReference>
<evidence type="ECO:0000256" key="4">
    <source>
        <dbReference type="SAM" id="Phobius"/>
    </source>
</evidence>
<sequence length="240" mass="27060">MKKTWIVVLILVAIVAIAIGGYVIRRNASWGALAVRISEMGSGGAPPETIEGLKKAIATYGDRIEMYSRDVAQVGIYWKILSVRLMDKKLYGEALETLKKGIQLMPEDATLQYLFGLCSSIEAKSTYGKERANLFAQAEAAHLRAIELDKKYARPLYALGVLYTFELNRPEDAIPLLKKYLQMETRDVDAMFILARSYYMTGELKEAVNLYDTIISLTRDASKKTEAENNKKIILEQLYE</sequence>
<dbReference type="PROSITE" id="PS50005">
    <property type="entry name" value="TPR"/>
    <property type="match status" value="1"/>
</dbReference>
<evidence type="ECO:0000256" key="3">
    <source>
        <dbReference type="PROSITE-ProRule" id="PRU00339"/>
    </source>
</evidence>
<gene>
    <name evidence="5" type="ORF">ENS59_04920</name>
</gene>
<feature type="repeat" description="TPR" evidence="3">
    <location>
        <begin position="188"/>
        <end position="221"/>
    </location>
</feature>
<dbReference type="InterPro" id="IPR019734">
    <property type="entry name" value="TPR_rpt"/>
</dbReference>
<dbReference type="InterPro" id="IPR011990">
    <property type="entry name" value="TPR-like_helical_dom_sf"/>
</dbReference>
<dbReference type="PANTHER" id="PTHR44943:SF8">
    <property type="entry name" value="TPR REPEAT-CONTAINING PROTEIN MJ0263"/>
    <property type="match status" value="1"/>
</dbReference>
<comment type="caution">
    <text evidence="5">The sequence shown here is derived from an EMBL/GenBank/DDBJ whole genome shotgun (WGS) entry which is preliminary data.</text>
</comment>
<evidence type="ECO:0000313" key="5">
    <source>
        <dbReference type="EMBL" id="HFH28839.1"/>
    </source>
</evidence>
<keyword evidence="4" id="KW-1133">Transmembrane helix</keyword>
<feature type="transmembrane region" description="Helical" evidence="4">
    <location>
        <begin position="6"/>
        <end position="24"/>
    </location>
</feature>
<keyword evidence="4" id="KW-0472">Membrane</keyword>
<accession>A0A7C3HWL2</accession>
<protein>
    <submittedName>
        <fullName evidence="5">Tetratricopeptide repeat protein</fullName>
    </submittedName>
</protein>
<evidence type="ECO:0000256" key="2">
    <source>
        <dbReference type="ARBA" id="ARBA00022803"/>
    </source>
</evidence>
<organism evidence="5">
    <name type="scientific">Gracilinema caldarium</name>
    <dbReference type="NCBI Taxonomy" id="215591"/>
    <lineage>
        <taxon>Bacteria</taxon>
        <taxon>Pseudomonadati</taxon>
        <taxon>Spirochaetota</taxon>
        <taxon>Spirochaetia</taxon>
        <taxon>Spirochaetales</taxon>
        <taxon>Breznakiellaceae</taxon>
        <taxon>Gracilinema</taxon>
    </lineage>
</organism>
<dbReference type="Gene3D" id="1.25.40.10">
    <property type="entry name" value="Tetratricopeptide repeat domain"/>
    <property type="match status" value="1"/>
</dbReference>
<keyword evidence="2 3" id="KW-0802">TPR repeat</keyword>
<reference evidence="5" key="1">
    <citation type="journal article" date="2020" name="mSystems">
        <title>Genome- and Community-Level Interaction Insights into Carbon Utilization and Element Cycling Functions of Hydrothermarchaeota in Hydrothermal Sediment.</title>
        <authorList>
            <person name="Zhou Z."/>
            <person name="Liu Y."/>
            <person name="Xu W."/>
            <person name="Pan J."/>
            <person name="Luo Z.H."/>
            <person name="Li M."/>
        </authorList>
    </citation>
    <scope>NUCLEOTIDE SEQUENCE [LARGE SCALE GENOMIC DNA]</scope>
    <source>
        <strain evidence="5">SpSt-503</strain>
    </source>
</reference>
<dbReference type="EMBL" id="DSVL01000150">
    <property type="protein sequence ID" value="HFH28839.1"/>
    <property type="molecule type" value="Genomic_DNA"/>
</dbReference>
<dbReference type="InterPro" id="IPR051685">
    <property type="entry name" value="Ycf3/AcsC/BcsC/TPR_MFPF"/>
</dbReference>
<name>A0A7C3HWL2_9SPIR</name>
<dbReference type="Pfam" id="PF14559">
    <property type="entry name" value="TPR_19"/>
    <property type="match status" value="1"/>
</dbReference>